<dbReference type="EMBL" id="CAQQ02062574">
    <property type="status" value="NOT_ANNOTATED_CDS"/>
    <property type="molecule type" value="Genomic_DNA"/>
</dbReference>
<dbReference type="PROSITE" id="PS51678">
    <property type="entry name" value="SAM_MT_PRMT"/>
    <property type="match status" value="1"/>
</dbReference>
<organism evidence="5 6">
    <name type="scientific">Megaselia scalaris</name>
    <name type="common">Humpbacked fly</name>
    <name type="synonym">Phora scalaris</name>
    <dbReference type="NCBI Taxonomy" id="36166"/>
    <lineage>
        <taxon>Eukaryota</taxon>
        <taxon>Metazoa</taxon>
        <taxon>Ecdysozoa</taxon>
        <taxon>Arthropoda</taxon>
        <taxon>Hexapoda</taxon>
        <taxon>Insecta</taxon>
        <taxon>Pterygota</taxon>
        <taxon>Neoptera</taxon>
        <taxon>Endopterygota</taxon>
        <taxon>Diptera</taxon>
        <taxon>Brachycera</taxon>
        <taxon>Muscomorpha</taxon>
        <taxon>Platypezoidea</taxon>
        <taxon>Phoridae</taxon>
        <taxon>Megaseliini</taxon>
        <taxon>Megaselia</taxon>
    </lineage>
</organism>
<proteinExistence type="predicted"/>
<dbReference type="Pfam" id="PF17286">
    <property type="entry name" value="PRMT5_C"/>
    <property type="match status" value="1"/>
</dbReference>
<dbReference type="PANTHER" id="PTHR10738:SF0">
    <property type="entry name" value="PROTEIN ARGININE N-METHYLTRANSFERASE 5"/>
    <property type="match status" value="1"/>
</dbReference>
<dbReference type="SUPFAM" id="SSF53335">
    <property type="entry name" value="S-adenosyl-L-methionine-dependent methyltransferases"/>
    <property type="match status" value="1"/>
</dbReference>
<evidence type="ECO:0000259" key="4">
    <source>
        <dbReference type="Pfam" id="PF17286"/>
    </source>
</evidence>
<dbReference type="InterPro" id="IPR035248">
    <property type="entry name" value="PRMT5_C"/>
</dbReference>
<dbReference type="PANTHER" id="PTHR10738">
    <property type="entry name" value="PROTEIN ARGININE N-METHYLTRANSFERASE 5"/>
    <property type="match status" value="1"/>
</dbReference>
<dbReference type="Gene3D" id="3.40.50.150">
    <property type="entry name" value="Vaccinia Virus protein VP39"/>
    <property type="match status" value="1"/>
</dbReference>
<dbReference type="GO" id="GO:0005634">
    <property type="term" value="C:nucleus"/>
    <property type="evidence" value="ECO:0007669"/>
    <property type="project" value="TreeGrafter"/>
</dbReference>
<reference evidence="6" key="1">
    <citation type="submission" date="2013-02" db="EMBL/GenBank/DDBJ databases">
        <authorList>
            <person name="Hughes D."/>
        </authorList>
    </citation>
    <scope>NUCLEOTIDE SEQUENCE</scope>
    <source>
        <strain>Durham</strain>
        <strain evidence="6">NC isolate 2 -- Noor lab</strain>
    </source>
</reference>
<dbReference type="EMBL" id="CAQQ02062572">
    <property type="status" value="NOT_ANNOTATED_CDS"/>
    <property type="molecule type" value="Genomic_DNA"/>
</dbReference>
<dbReference type="Proteomes" id="UP000015102">
    <property type="component" value="Unassembled WGS sequence"/>
</dbReference>
<evidence type="ECO:0000256" key="1">
    <source>
        <dbReference type="ARBA" id="ARBA00022691"/>
    </source>
</evidence>
<feature type="domain" description="PRMT5 oligomerisation" evidence="4">
    <location>
        <begin position="59"/>
        <end position="172"/>
    </location>
</feature>
<dbReference type="EnsemblMetazoa" id="MESCA009845-RA">
    <property type="protein sequence ID" value="MESCA009845-PA"/>
    <property type="gene ID" value="MESCA009845"/>
</dbReference>
<dbReference type="GO" id="GO:0032259">
    <property type="term" value="P:methylation"/>
    <property type="evidence" value="ECO:0007669"/>
    <property type="project" value="UniProtKB-KW"/>
</dbReference>
<dbReference type="GO" id="GO:0005829">
    <property type="term" value="C:cytosol"/>
    <property type="evidence" value="ECO:0007669"/>
    <property type="project" value="TreeGrafter"/>
</dbReference>
<dbReference type="Gene3D" id="2.70.160.11">
    <property type="entry name" value="Hnrnp arginine n-methyltransferase1"/>
    <property type="match status" value="1"/>
</dbReference>
<keyword evidence="1 2" id="KW-0949">S-adenosyl-L-methionine</keyword>
<dbReference type="STRING" id="36166.T1H0Z6"/>
<feature type="domain" description="PRMT5 arginine-N-methyltransferase" evidence="3">
    <location>
        <begin position="3"/>
        <end position="55"/>
    </location>
</feature>
<evidence type="ECO:0000313" key="6">
    <source>
        <dbReference type="Proteomes" id="UP000015102"/>
    </source>
</evidence>
<dbReference type="HOGENOM" id="CLU_010247_1_1_1"/>
<evidence type="ECO:0000313" key="5">
    <source>
        <dbReference type="EnsemblMetazoa" id="MESCA009845-PA"/>
    </source>
</evidence>
<dbReference type="EMBL" id="CAQQ02062575">
    <property type="status" value="NOT_ANNOTATED_CDS"/>
    <property type="molecule type" value="Genomic_DNA"/>
</dbReference>
<dbReference type="GO" id="GO:0006355">
    <property type="term" value="P:regulation of DNA-templated transcription"/>
    <property type="evidence" value="ECO:0007669"/>
    <property type="project" value="TreeGrafter"/>
</dbReference>
<name>T1H0Z6_MEGSC</name>
<evidence type="ECO:0000256" key="2">
    <source>
        <dbReference type="PROSITE-ProRule" id="PRU01015"/>
    </source>
</evidence>
<protein>
    <submittedName>
        <fullName evidence="5">Uncharacterized protein</fullName>
    </submittedName>
</protein>
<dbReference type="InterPro" id="IPR035075">
    <property type="entry name" value="PRMT5"/>
</dbReference>
<evidence type="ECO:0000259" key="3">
    <source>
        <dbReference type="Pfam" id="PF05185"/>
    </source>
</evidence>
<reference evidence="5" key="2">
    <citation type="submission" date="2015-06" db="UniProtKB">
        <authorList>
            <consortium name="EnsemblMetazoa"/>
        </authorList>
    </citation>
    <scope>IDENTIFICATION</scope>
</reference>
<dbReference type="InterPro" id="IPR025799">
    <property type="entry name" value="Arg_MeTrfase"/>
</dbReference>
<keyword evidence="2" id="KW-0489">Methyltransferase</keyword>
<dbReference type="InterPro" id="IPR029063">
    <property type="entry name" value="SAM-dependent_MTases_sf"/>
</dbReference>
<dbReference type="AlphaFoldDB" id="T1H0Z6"/>
<keyword evidence="2" id="KW-0808">Transferase</keyword>
<sequence length="180" mass="20331">MTEIELINQDMRDFNPSTKADLIVSELLGSFGDNELSPECLDCATRLLKDTGISIPYRSTSYVNPIMSAKLLDSVKAYSSSSNKIDANSYSHKAQNMYVVYLNNVYHIDKPKPLFTFVHPNRETPVDNTRFGELSFKSKNDCVLTGFAGYFDADLYKDIKISIHPTEHTTGINFLKRSNQ</sequence>
<keyword evidence="6" id="KW-1185">Reference proteome</keyword>
<dbReference type="EMBL" id="CAQQ02062573">
    <property type="status" value="NOT_ANNOTATED_CDS"/>
    <property type="molecule type" value="Genomic_DNA"/>
</dbReference>
<accession>T1H0Z6</accession>
<dbReference type="Pfam" id="PF05185">
    <property type="entry name" value="PRMT5"/>
    <property type="match status" value="1"/>
</dbReference>
<dbReference type="GO" id="GO:0016274">
    <property type="term" value="F:protein-arginine N-methyltransferase activity"/>
    <property type="evidence" value="ECO:0007669"/>
    <property type="project" value="InterPro"/>
</dbReference>